<feature type="region of interest" description="Disordered" evidence="1">
    <location>
        <begin position="66"/>
        <end position="91"/>
    </location>
</feature>
<dbReference type="PANTHER" id="PTHR33257:SF4">
    <property type="entry name" value="EXPRESSED PROTEIN"/>
    <property type="match status" value="1"/>
</dbReference>
<dbReference type="KEGG" id="egu:105045945"/>
<dbReference type="AlphaFoldDB" id="A0A6I9RG30"/>
<organism evidence="2 3">
    <name type="scientific">Elaeis guineensis var. tenera</name>
    <name type="common">Oil palm</name>
    <dbReference type="NCBI Taxonomy" id="51953"/>
    <lineage>
        <taxon>Eukaryota</taxon>
        <taxon>Viridiplantae</taxon>
        <taxon>Streptophyta</taxon>
        <taxon>Embryophyta</taxon>
        <taxon>Tracheophyta</taxon>
        <taxon>Spermatophyta</taxon>
        <taxon>Magnoliopsida</taxon>
        <taxon>Liliopsida</taxon>
        <taxon>Arecaceae</taxon>
        <taxon>Arecoideae</taxon>
        <taxon>Cocoseae</taxon>
        <taxon>Elaeidinae</taxon>
        <taxon>Elaeis</taxon>
    </lineage>
</organism>
<dbReference type="InterPro" id="IPR007789">
    <property type="entry name" value="DUF688"/>
</dbReference>
<dbReference type="RefSeq" id="XP_010922694.1">
    <property type="nucleotide sequence ID" value="XM_010924392.2"/>
</dbReference>
<dbReference type="GeneID" id="105045945"/>
<evidence type="ECO:0000313" key="2">
    <source>
        <dbReference type="Proteomes" id="UP000504607"/>
    </source>
</evidence>
<evidence type="ECO:0000256" key="1">
    <source>
        <dbReference type="SAM" id="MobiDB-lite"/>
    </source>
</evidence>
<proteinExistence type="predicted"/>
<dbReference type="PANTHER" id="PTHR33257">
    <property type="entry name" value="OS05G0165500 PROTEIN"/>
    <property type="match status" value="1"/>
</dbReference>
<protein>
    <submittedName>
        <fullName evidence="3">Uncharacterized protein LOC105045945</fullName>
    </submittedName>
</protein>
<dbReference type="InParanoid" id="A0A6I9RG30"/>
<dbReference type="OrthoDB" id="691043at2759"/>
<sequence length="193" mass="21842">MLSNTSSRPQSPLRIKQDDKFYSRLLSKESSLANPSFRVYYGVAPGSVPFLWESEPGTPKAAVATATLPPLTPPPSSHFNTMKSKATKKKKPSSRLSLITTLFLRLTPRKTHLASPPMSSSSLSSSSSCSSQFESSVSRQRRLFLRSRSSFSSRRDYEDYDKERPRSILCFQVRQIPRLLFHRNRKGKNVMSH</sequence>
<evidence type="ECO:0000313" key="3">
    <source>
        <dbReference type="RefSeq" id="XP_010922694.1"/>
    </source>
</evidence>
<reference evidence="3" key="1">
    <citation type="submission" date="2025-08" db="UniProtKB">
        <authorList>
            <consortium name="RefSeq"/>
        </authorList>
    </citation>
    <scope>IDENTIFICATION</scope>
</reference>
<dbReference type="Pfam" id="PF05097">
    <property type="entry name" value="DUF688"/>
    <property type="match status" value="1"/>
</dbReference>
<name>A0A6I9RG30_ELAGV</name>
<accession>A0A6I9RG30</accession>
<keyword evidence="2" id="KW-1185">Reference proteome</keyword>
<dbReference type="Proteomes" id="UP000504607">
    <property type="component" value="Chromosome 5"/>
</dbReference>
<gene>
    <name evidence="3" type="primary">LOC105045945</name>
</gene>